<sequence length="111" mass="11955">MHLSHLLTAALLPLGLFASPTGPDEAEIDARAIKRPQTCGIVGNAATVKCREGPGTKWDVRTTLRRGTEHDFWCVFSKECITIGGSTNCCTRARLGSCSDGDDKYAAQPFN</sequence>
<reference evidence="2" key="1">
    <citation type="journal article" date="2023" name="Mol. Phylogenet. Evol.">
        <title>Genome-scale phylogeny and comparative genomics of the fungal order Sordariales.</title>
        <authorList>
            <person name="Hensen N."/>
            <person name="Bonometti L."/>
            <person name="Westerberg I."/>
            <person name="Brannstrom I.O."/>
            <person name="Guillou S."/>
            <person name="Cros-Aarteil S."/>
            <person name="Calhoun S."/>
            <person name="Haridas S."/>
            <person name="Kuo A."/>
            <person name="Mondo S."/>
            <person name="Pangilinan J."/>
            <person name="Riley R."/>
            <person name="LaButti K."/>
            <person name="Andreopoulos B."/>
            <person name="Lipzen A."/>
            <person name="Chen C."/>
            <person name="Yan M."/>
            <person name="Daum C."/>
            <person name="Ng V."/>
            <person name="Clum A."/>
            <person name="Steindorff A."/>
            <person name="Ohm R.A."/>
            <person name="Martin F."/>
            <person name="Silar P."/>
            <person name="Natvig D.O."/>
            <person name="Lalanne C."/>
            <person name="Gautier V."/>
            <person name="Ament-Velasquez S.L."/>
            <person name="Kruys A."/>
            <person name="Hutchinson M.I."/>
            <person name="Powell A.J."/>
            <person name="Barry K."/>
            <person name="Miller A.N."/>
            <person name="Grigoriev I.V."/>
            <person name="Debuchy R."/>
            <person name="Gladieux P."/>
            <person name="Hiltunen Thoren M."/>
            <person name="Johannesson H."/>
        </authorList>
    </citation>
    <scope>NUCLEOTIDE SEQUENCE</scope>
    <source>
        <strain evidence="2">PSN243</strain>
    </source>
</reference>
<proteinExistence type="predicted"/>
<evidence type="ECO:0000313" key="3">
    <source>
        <dbReference type="Proteomes" id="UP001321760"/>
    </source>
</evidence>
<dbReference type="AlphaFoldDB" id="A0AAV9GAZ2"/>
<dbReference type="Proteomes" id="UP001321760">
    <property type="component" value="Unassembled WGS sequence"/>
</dbReference>
<accession>A0AAV9GAZ2</accession>
<gene>
    <name evidence="2" type="ORF">QBC34DRAFT_429098</name>
</gene>
<keyword evidence="1" id="KW-0732">Signal</keyword>
<keyword evidence="3" id="KW-1185">Reference proteome</keyword>
<evidence type="ECO:0000313" key="2">
    <source>
        <dbReference type="EMBL" id="KAK4445319.1"/>
    </source>
</evidence>
<feature type="signal peptide" evidence="1">
    <location>
        <begin position="1"/>
        <end position="18"/>
    </location>
</feature>
<organism evidence="2 3">
    <name type="scientific">Podospora aff. communis PSN243</name>
    <dbReference type="NCBI Taxonomy" id="3040156"/>
    <lineage>
        <taxon>Eukaryota</taxon>
        <taxon>Fungi</taxon>
        <taxon>Dikarya</taxon>
        <taxon>Ascomycota</taxon>
        <taxon>Pezizomycotina</taxon>
        <taxon>Sordariomycetes</taxon>
        <taxon>Sordariomycetidae</taxon>
        <taxon>Sordariales</taxon>
        <taxon>Podosporaceae</taxon>
        <taxon>Podospora</taxon>
    </lineage>
</organism>
<name>A0AAV9GAZ2_9PEZI</name>
<protein>
    <submittedName>
        <fullName evidence="2">Uncharacterized protein</fullName>
    </submittedName>
</protein>
<feature type="chain" id="PRO_5043496865" evidence="1">
    <location>
        <begin position="19"/>
        <end position="111"/>
    </location>
</feature>
<evidence type="ECO:0000256" key="1">
    <source>
        <dbReference type="SAM" id="SignalP"/>
    </source>
</evidence>
<reference evidence="2" key="2">
    <citation type="submission" date="2023-05" db="EMBL/GenBank/DDBJ databases">
        <authorList>
            <consortium name="Lawrence Berkeley National Laboratory"/>
            <person name="Steindorff A."/>
            <person name="Hensen N."/>
            <person name="Bonometti L."/>
            <person name="Westerberg I."/>
            <person name="Brannstrom I.O."/>
            <person name="Guillou S."/>
            <person name="Cros-Aarteil S."/>
            <person name="Calhoun S."/>
            <person name="Haridas S."/>
            <person name="Kuo A."/>
            <person name="Mondo S."/>
            <person name="Pangilinan J."/>
            <person name="Riley R."/>
            <person name="Labutti K."/>
            <person name="Andreopoulos B."/>
            <person name="Lipzen A."/>
            <person name="Chen C."/>
            <person name="Yanf M."/>
            <person name="Daum C."/>
            <person name="Ng V."/>
            <person name="Clum A."/>
            <person name="Ohm R."/>
            <person name="Martin F."/>
            <person name="Silar P."/>
            <person name="Natvig D."/>
            <person name="Lalanne C."/>
            <person name="Gautier V."/>
            <person name="Ament-Velasquez S.L."/>
            <person name="Kruys A."/>
            <person name="Hutchinson M.I."/>
            <person name="Powell A.J."/>
            <person name="Barry K."/>
            <person name="Miller A.N."/>
            <person name="Grigoriev I.V."/>
            <person name="Debuchy R."/>
            <person name="Gladieux P."/>
            <person name="Thoren M.H."/>
            <person name="Johannesson H."/>
        </authorList>
    </citation>
    <scope>NUCLEOTIDE SEQUENCE</scope>
    <source>
        <strain evidence="2">PSN243</strain>
    </source>
</reference>
<dbReference type="EMBL" id="MU865966">
    <property type="protein sequence ID" value="KAK4445319.1"/>
    <property type="molecule type" value="Genomic_DNA"/>
</dbReference>
<comment type="caution">
    <text evidence="2">The sequence shown here is derived from an EMBL/GenBank/DDBJ whole genome shotgun (WGS) entry which is preliminary data.</text>
</comment>